<dbReference type="CDD" id="cd11386">
    <property type="entry name" value="MCP_signal"/>
    <property type="match status" value="1"/>
</dbReference>
<dbReference type="SUPFAM" id="SSF58104">
    <property type="entry name" value="Methyl-accepting chemotaxis protein (MCP) signaling domain"/>
    <property type="match status" value="1"/>
</dbReference>
<feature type="domain" description="HAMP" evidence="7">
    <location>
        <begin position="215"/>
        <end position="267"/>
    </location>
</feature>
<dbReference type="SMART" id="SM00283">
    <property type="entry name" value="MA"/>
    <property type="match status" value="1"/>
</dbReference>
<dbReference type="InterPro" id="IPR004090">
    <property type="entry name" value="Chemotax_Me-accpt_rcpt"/>
</dbReference>
<evidence type="ECO:0000256" key="2">
    <source>
        <dbReference type="ARBA" id="ARBA00029447"/>
    </source>
</evidence>
<keyword evidence="5" id="KW-0812">Transmembrane</keyword>
<dbReference type="Pfam" id="PF00015">
    <property type="entry name" value="MCPsignal"/>
    <property type="match status" value="1"/>
</dbReference>
<keyword evidence="5" id="KW-1133">Transmembrane helix</keyword>
<evidence type="ECO:0000313" key="8">
    <source>
        <dbReference type="EMBL" id="MCG5076634.1"/>
    </source>
</evidence>
<accession>A0A9X1RUD5</accession>
<sequence length="520" mass="55504">MQIKNSSIGKKLTFAFCCVIVVFLLDSIVCFYALHAIASKTQETRRSESNLLALRDANTDYLNIIWAMLAYNLNGEPGHLEWKNDHIDDFKRSLAKVELSNVIAETEKKEVGDALQQYSMWVKNVVEPMFALRSKVTSHDASLDELQKMQEDLGDYLGTDNLVAAMDKLDATEKKLVAEQVKEEEVLQDVISGSLVIATLLAITVAGLLGRWLTRSIRVPLAEAVGAAEAIAQGKLNRVIKPSYNDETGALLRSLETMQASLVSIVSSVVSGVRAINLSSAELAMGNIDLSARTEQQAASLEETAASMTQLTQTVKQNADNAYQANELATIATAMADTGNDAVQMMVATIDNISHSSMRISEITGLIEGIAFQTNILALNAAVEAARAGGQGRGFAVVASEVRSLAQRSAAAAKEIKGLIGSSVAMIQEGSKQAVEVGATMEQVKQAIKQVSDIVAEIAAASVEQSRGIEQVNQAVNQMDKVTQQNAALVEQAAAAAQSLESQATKLESAVSVFNVGDAG</sequence>
<evidence type="ECO:0000256" key="4">
    <source>
        <dbReference type="SAM" id="Coils"/>
    </source>
</evidence>
<dbReference type="GO" id="GO:0007165">
    <property type="term" value="P:signal transduction"/>
    <property type="evidence" value="ECO:0007669"/>
    <property type="project" value="UniProtKB-KW"/>
</dbReference>
<feature type="transmembrane region" description="Helical" evidence="5">
    <location>
        <begin position="12"/>
        <end position="34"/>
    </location>
</feature>
<protein>
    <submittedName>
        <fullName evidence="8">Methyl-accepting chemotaxis protein</fullName>
    </submittedName>
</protein>
<feature type="coiled-coil region" evidence="4">
    <location>
        <begin position="472"/>
        <end position="510"/>
    </location>
</feature>
<keyword evidence="9" id="KW-1185">Reference proteome</keyword>
<feature type="domain" description="Methyl-accepting transducer" evidence="6">
    <location>
        <begin position="272"/>
        <end position="501"/>
    </location>
</feature>
<keyword evidence="5" id="KW-0472">Membrane</keyword>
<dbReference type="Gene3D" id="6.10.340.10">
    <property type="match status" value="1"/>
</dbReference>
<keyword evidence="4" id="KW-0175">Coiled coil</keyword>
<evidence type="ECO:0000256" key="3">
    <source>
        <dbReference type="PROSITE-ProRule" id="PRU00284"/>
    </source>
</evidence>
<dbReference type="CDD" id="cd06225">
    <property type="entry name" value="HAMP"/>
    <property type="match status" value="1"/>
</dbReference>
<dbReference type="PROSITE" id="PS50885">
    <property type="entry name" value="HAMP"/>
    <property type="match status" value="1"/>
</dbReference>
<organism evidence="8 9">
    <name type="scientific">Paraburkholderia tagetis</name>
    <dbReference type="NCBI Taxonomy" id="2913261"/>
    <lineage>
        <taxon>Bacteria</taxon>
        <taxon>Pseudomonadati</taxon>
        <taxon>Pseudomonadota</taxon>
        <taxon>Betaproteobacteria</taxon>
        <taxon>Burkholderiales</taxon>
        <taxon>Burkholderiaceae</taxon>
        <taxon>Paraburkholderia</taxon>
    </lineage>
</organism>
<evidence type="ECO:0000259" key="6">
    <source>
        <dbReference type="PROSITE" id="PS50111"/>
    </source>
</evidence>
<dbReference type="GO" id="GO:0005886">
    <property type="term" value="C:plasma membrane"/>
    <property type="evidence" value="ECO:0007669"/>
    <property type="project" value="TreeGrafter"/>
</dbReference>
<dbReference type="PRINTS" id="PR00260">
    <property type="entry name" value="CHEMTRNSDUCR"/>
</dbReference>
<comment type="caution">
    <text evidence="8">The sequence shown here is derived from an EMBL/GenBank/DDBJ whole genome shotgun (WGS) entry which is preliminary data.</text>
</comment>
<dbReference type="SMART" id="SM00304">
    <property type="entry name" value="HAMP"/>
    <property type="match status" value="1"/>
</dbReference>
<dbReference type="EMBL" id="JAKLJA010000026">
    <property type="protein sequence ID" value="MCG5076634.1"/>
    <property type="molecule type" value="Genomic_DNA"/>
</dbReference>
<dbReference type="Pfam" id="PF00672">
    <property type="entry name" value="HAMP"/>
    <property type="match status" value="1"/>
</dbReference>
<comment type="similarity">
    <text evidence="2">Belongs to the methyl-accepting chemotaxis (MCP) protein family.</text>
</comment>
<dbReference type="PROSITE" id="PS50111">
    <property type="entry name" value="CHEMOTAXIS_TRANSDUC_2"/>
    <property type="match status" value="1"/>
</dbReference>
<evidence type="ECO:0000256" key="5">
    <source>
        <dbReference type="SAM" id="Phobius"/>
    </source>
</evidence>
<dbReference type="PANTHER" id="PTHR43531:SF5">
    <property type="entry name" value="METHYL-ACCEPTING CHEMOTAXIS PROTEIN III"/>
    <property type="match status" value="1"/>
</dbReference>
<dbReference type="GO" id="GO:0006935">
    <property type="term" value="P:chemotaxis"/>
    <property type="evidence" value="ECO:0007669"/>
    <property type="project" value="InterPro"/>
</dbReference>
<proteinExistence type="inferred from homology"/>
<evidence type="ECO:0000259" key="7">
    <source>
        <dbReference type="PROSITE" id="PS50885"/>
    </source>
</evidence>
<dbReference type="InterPro" id="IPR051310">
    <property type="entry name" value="MCP_chemotaxis"/>
</dbReference>
<dbReference type="InterPro" id="IPR003660">
    <property type="entry name" value="HAMP_dom"/>
</dbReference>
<dbReference type="AlphaFoldDB" id="A0A9X1RUD5"/>
<dbReference type="RefSeq" id="WP_238466551.1">
    <property type="nucleotide sequence ID" value="NZ_JAKLJA010000026.1"/>
</dbReference>
<gene>
    <name evidence="8" type="ORF">L5014_25290</name>
</gene>
<dbReference type="PANTHER" id="PTHR43531">
    <property type="entry name" value="PROTEIN ICFG"/>
    <property type="match status" value="1"/>
</dbReference>
<dbReference type="Gene3D" id="1.10.287.950">
    <property type="entry name" value="Methyl-accepting chemotaxis protein"/>
    <property type="match status" value="1"/>
</dbReference>
<comment type="subcellular location">
    <subcellularLocation>
        <location evidence="1">Membrane</location>
    </subcellularLocation>
</comment>
<dbReference type="Proteomes" id="UP001139308">
    <property type="component" value="Unassembled WGS sequence"/>
</dbReference>
<keyword evidence="3" id="KW-0807">Transducer</keyword>
<evidence type="ECO:0000256" key="1">
    <source>
        <dbReference type="ARBA" id="ARBA00004370"/>
    </source>
</evidence>
<reference evidence="8" key="1">
    <citation type="submission" date="2022-01" db="EMBL/GenBank/DDBJ databases">
        <title>Genome sequence and assembly of Parabukholderia sp. RG36.</title>
        <authorList>
            <person name="Chhetri G."/>
        </authorList>
    </citation>
    <scope>NUCLEOTIDE SEQUENCE</scope>
    <source>
        <strain evidence="8">RG36</strain>
    </source>
</reference>
<dbReference type="GO" id="GO:0004888">
    <property type="term" value="F:transmembrane signaling receptor activity"/>
    <property type="evidence" value="ECO:0007669"/>
    <property type="project" value="InterPro"/>
</dbReference>
<dbReference type="FunFam" id="1.10.287.950:FF:000001">
    <property type="entry name" value="Methyl-accepting chemotaxis sensory transducer"/>
    <property type="match status" value="1"/>
</dbReference>
<name>A0A9X1RUD5_9BURK</name>
<evidence type="ECO:0000313" key="9">
    <source>
        <dbReference type="Proteomes" id="UP001139308"/>
    </source>
</evidence>
<dbReference type="InterPro" id="IPR004089">
    <property type="entry name" value="MCPsignal_dom"/>
</dbReference>